<evidence type="ECO:0000256" key="1">
    <source>
        <dbReference type="SAM" id="MobiDB-lite"/>
    </source>
</evidence>
<name>A0A922HW46_DERFA</name>
<protein>
    <submittedName>
        <fullName evidence="2">Uncharacterized protein</fullName>
    </submittedName>
</protein>
<feature type="compositionally biased region" description="Acidic residues" evidence="1">
    <location>
        <begin position="15"/>
        <end position="25"/>
    </location>
</feature>
<gene>
    <name evidence="2" type="ORF">DERF_009143</name>
</gene>
<reference evidence="2" key="2">
    <citation type="journal article" date="2022" name="Res Sq">
        <title>Comparative Genomics Reveals Insights into the Divergent Evolution of Astigmatic Mites and Household Pest Adaptations.</title>
        <authorList>
            <person name="Xiong Q."/>
            <person name="Wan A.T.-Y."/>
            <person name="Liu X.-Y."/>
            <person name="Fung C.S.-H."/>
            <person name="Xiao X."/>
            <person name="Malainual N."/>
            <person name="Hou J."/>
            <person name="Wang L."/>
            <person name="Wang M."/>
            <person name="Yang K."/>
            <person name="Cui Y."/>
            <person name="Leung E."/>
            <person name="Nong W."/>
            <person name="Shin S.-K."/>
            <person name="Au S."/>
            <person name="Jeong K.Y."/>
            <person name="Chew F.T."/>
            <person name="Hui J."/>
            <person name="Leung T.F."/>
            <person name="Tungtrongchitr A."/>
            <person name="Zhong N."/>
            <person name="Liu Z."/>
            <person name="Tsui S."/>
        </authorList>
    </citation>
    <scope>NUCLEOTIDE SEQUENCE</scope>
    <source>
        <strain evidence="2">Derf</strain>
        <tissue evidence="2">Whole organism</tissue>
    </source>
</reference>
<dbReference type="EMBL" id="ASGP02000004">
    <property type="protein sequence ID" value="KAH9510626.1"/>
    <property type="molecule type" value="Genomic_DNA"/>
</dbReference>
<reference evidence="2" key="1">
    <citation type="submission" date="2013-05" db="EMBL/GenBank/DDBJ databases">
        <authorList>
            <person name="Yim A.K.Y."/>
            <person name="Chan T.F."/>
            <person name="Ji K.M."/>
            <person name="Liu X.Y."/>
            <person name="Zhou J.W."/>
            <person name="Li R.Q."/>
            <person name="Yang K.Y."/>
            <person name="Li J."/>
            <person name="Li M."/>
            <person name="Law P.T.W."/>
            <person name="Wu Y.L."/>
            <person name="Cai Z.L."/>
            <person name="Qin H."/>
            <person name="Bao Y."/>
            <person name="Leung R.K.K."/>
            <person name="Ng P.K.S."/>
            <person name="Zou J."/>
            <person name="Zhong X.J."/>
            <person name="Ran P.X."/>
            <person name="Zhong N.S."/>
            <person name="Liu Z.G."/>
            <person name="Tsui S.K.W."/>
        </authorList>
    </citation>
    <scope>NUCLEOTIDE SEQUENCE</scope>
    <source>
        <strain evidence="2">Derf</strain>
        <tissue evidence="2">Whole organism</tissue>
    </source>
</reference>
<sequence length="521" mass="60699">MSTNNHDKGVFSTIDADDDDDDDLNDYGQFSFENIDKSKQIKRQKTSSNYKHGKQKKITDFFNIFNQDKNVDSNVESSSVIQNDQAKSKYGDHDDDTTLKLFVTTSSSYDICEGKTQHVQKDCGRSTAAIRKMSKFEKIQKNYAKIDLFEKKLAKALDVNLGPSIEIENSSLQNVEQMNEPDKCQTICFNEKIDYSRYLFQKNQSERIGQCLLDILQSPSKNSINLKELYQNCCDPFGIVHFISDEFDQNETNMEDLYKCLCKFNKLIEIFSEQARIDQIFITTSNNNDMFINDAGILAEYINLFLNEMIKVNHLKKNLSNNFLAIPFIYILFVQKIAIHNLKNSTPIDLLTIELIDSIPYHFGILLQNSIGESKSQQLQSQLLAILIMGMKEVFDVLDHDLEKFAQLLETILICQLKCMDLLNEFWWPQQNQYNLEQHEMEKYEDNKMNELLLCQLYSLLSMKTIFRIHLKYPELITARTTTLIKQTKIINYDFLFKIGHHFRKLFSQIFHQISSSSKFS</sequence>
<comment type="caution">
    <text evidence="2">The sequence shown here is derived from an EMBL/GenBank/DDBJ whole genome shotgun (WGS) entry which is preliminary data.</text>
</comment>
<feature type="region of interest" description="Disordered" evidence="1">
    <location>
        <begin position="1"/>
        <end position="29"/>
    </location>
</feature>
<evidence type="ECO:0000313" key="2">
    <source>
        <dbReference type="EMBL" id="KAH9510626.1"/>
    </source>
</evidence>
<organism evidence="2 3">
    <name type="scientific">Dermatophagoides farinae</name>
    <name type="common">American house dust mite</name>
    <dbReference type="NCBI Taxonomy" id="6954"/>
    <lineage>
        <taxon>Eukaryota</taxon>
        <taxon>Metazoa</taxon>
        <taxon>Ecdysozoa</taxon>
        <taxon>Arthropoda</taxon>
        <taxon>Chelicerata</taxon>
        <taxon>Arachnida</taxon>
        <taxon>Acari</taxon>
        <taxon>Acariformes</taxon>
        <taxon>Sarcoptiformes</taxon>
        <taxon>Astigmata</taxon>
        <taxon>Psoroptidia</taxon>
        <taxon>Analgoidea</taxon>
        <taxon>Pyroglyphidae</taxon>
        <taxon>Dermatophagoidinae</taxon>
        <taxon>Dermatophagoides</taxon>
    </lineage>
</organism>
<keyword evidence="3" id="KW-1185">Reference proteome</keyword>
<accession>A0A922HW46</accession>
<evidence type="ECO:0000313" key="3">
    <source>
        <dbReference type="Proteomes" id="UP000790347"/>
    </source>
</evidence>
<dbReference type="Proteomes" id="UP000790347">
    <property type="component" value="Unassembled WGS sequence"/>
</dbReference>
<proteinExistence type="predicted"/>
<dbReference type="AlphaFoldDB" id="A0A922HW46"/>